<dbReference type="AlphaFoldDB" id="A0AAN0JYZ1"/>
<dbReference type="KEGG" id="aqu:109590685"/>
<dbReference type="Gene3D" id="2.30.29.30">
    <property type="entry name" value="Pleckstrin-homology domain (PH domain)/Phosphotyrosine-binding domain (PTB)"/>
    <property type="match status" value="1"/>
</dbReference>
<reference evidence="1" key="2">
    <citation type="submission" date="2024-06" db="UniProtKB">
        <authorList>
            <consortium name="EnsemblMetazoa"/>
        </authorList>
    </citation>
    <scope>IDENTIFICATION</scope>
</reference>
<dbReference type="Proteomes" id="UP000007879">
    <property type="component" value="Unassembled WGS sequence"/>
</dbReference>
<dbReference type="SUPFAM" id="SSF50729">
    <property type="entry name" value="PH domain-like"/>
    <property type="match status" value="1"/>
</dbReference>
<dbReference type="EnsemblMetazoa" id="XM_020006573.1">
    <property type="protein sequence ID" value="XP_019862132.1"/>
    <property type="gene ID" value="LOC109590685"/>
</dbReference>
<dbReference type="RefSeq" id="XP_019862132.1">
    <property type="nucleotide sequence ID" value="XM_020006573.1"/>
</dbReference>
<evidence type="ECO:0000313" key="1">
    <source>
        <dbReference type="EnsemblMetazoa" id="XP_019862132.1"/>
    </source>
</evidence>
<dbReference type="GeneID" id="109590685"/>
<evidence type="ECO:0000313" key="2">
    <source>
        <dbReference type="Proteomes" id="UP000007879"/>
    </source>
</evidence>
<proteinExistence type="predicted"/>
<keyword evidence="2" id="KW-1185">Reference proteome</keyword>
<evidence type="ECO:0008006" key="3">
    <source>
        <dbReference type="Google" id="ProtNLM"/>
    </source>
</evidence>
<sequence length="169" mass="19067">MYMLRAQKRLQSIERHEEEARRIEQIDRHIGGLKIVRGAVSDDIPEEGPAGAKKKVKYVGSFKVYPPPGLSGKDLQRAISGFVWERINAINPKNVGNPISATMIINRHSVKIYKSKELFMAYPLKKITYCTAVPKMSLFAMVTRAILDQPDDVVYCHSFGLPSAEHVRT</sequence>
<accession>A0AAN0JYZ1</accession>
<dbReference type="InterPro" id="IPR011993">
    <property type="entry name" value="PH-like_dom_sf"/>
</dbReference>
<name>A0AAN0JYZ1_AMPQE</name>
<organism evidence="1 2">
    <name type="scientific">Amphimedon queenslandica</name>
    <name type="common">Sponge</name>
    <dbReference type="NCBI Taxonomy" id="400682"/>
    <lineage>
        <taxon>Eukaryota</taxon>
        <taxon>Metazoa</taxon>
        <taxon>Porifera</taxon>
        <taxon>Demospongiae</taxon>
        <taxon>Heteroscleromorpha</taxon>
        <taxon>Haplosclerida</taxon>
        <taxon>Niphatidae</taxon>
        <taxon>Amphimedon</taxon>
    </lineage>
</organism>
<protein>
    <recommendedName>
        <fullName evidence="3">PID domain-containing protein</fullName>
    </recommendedName>
</protein>
<reference evidence="2" key="1">
    <citation type="journal article" date="2010" name="Nature">
        <title>The Amphimedon queenslandica genome and the evolution of animal complexity.</title>
        <authorList>
            <person name="Srivastava M."/>
            <person name="Simakov O."/>
            <person name="Chapman J."/>
            <person name="Fahey B."/>
            <person name="Gauthier M.E."/>
            <person name="Mitros T."/>
            <person name="Richards G.S."/>
            <person name="Conaco C."/>
            <person name="Dacre M."/>
            <person name="Hellsten U."/>
            <person name="Larroux C."/>
            <person name="Putnam N.H."/>
            <person name="Stanke M."/>
            <person name="Adamska M."/>
            <person name="Darling A."/>
            <person name="Degnan S.M."/>
            <person name="Oakley T.H."/>
            <person name="Plachetzki D.C."/>
            <person name="Zhai Y."/>
            <person name="Adamski M."/>
            <person name="Calcino A."/>
            <person name="Cummins S.F."/>
            <person name="Goodstein D.M."/>
            <person name="Harris C."/>
            <person name="Jackson D.J."/>
            <person name="Leys S.P."/>
            <person name="Shu S."/>
            <person name="Woodcroft B.J."/>
            <person name="Vervoort M."/>
            <person name="Kosik K.S."/>
            <person name="Manning G."/>
            <person name="Degnan B.M."/>
            <person name="Rokhsar D.S."/>
        </authorList>
    </citation>
    <scope>NUCLEOTIDE SEQUENCE [LARGE SCALE GENOMIC DNA]</scope>
</reference>